<evidence type="ECO:0000313" key="2">
    <source>
        <dbReference type="EMBL" id="KAJ8873420.1"/>
    </source>
</evidence>
<evidence type="ECO:0000313" key="3">
    <source>
        <dbReference type="Proteomes" id="UP001159363"/>
    </source>
</evidence>
<feature type="compositionally biased region" description="Polar residues" evidence="1">
    <location>
        <begin position="552"/>
        <end position="566"/>
    </location>
</feature>
<dbReference type="EMBL" id="JARBHB010000010">
    <property type="protein sequence ID" value="KAJ8873420.1"/>
    <property type="molecule type" value="Genomic_DNA"/>
</dbReference>
<name>A0ABQ9GN05_9NEOP</name>
<feature type="region of interest" description="Disordered" evidence="1">
    <location>
        <begin position="539"/>
        <end position="566"/>
    </location>
</feature>
<comment type="caution">
    <text evidence="2">The sequence shown here is derived from an EMBL/GenBank/DDBJ whole genome shotgun (WGS) entry which is preliminary data.</text>
</comment>
<protein>
    <submittedName>
        <fullName evidence="2">Uncharacterized protein</fullName>
    </submittedName>
</protein>
<reference evidence="2 3" key="1">
    <citation type="submission" date="2023-02" db="EMBL/GenBank/DDBJ databases">
        <title>LHISI_Scaffold_Assembly.</title>
        <authorList>
            <person name="Stuart O.P."/>
            <person name="Cleave R."/>
            <person name="Magrath M.J.L."/>
            <person name="Mikheyev A.S."/>
        </authorList>
    </citation>
    <scope>NUCLEOTIDE SEQUENCE [LARGE SCALE GENOMIC DNA]</scope>
    <source>
        <strain evidence="2">Daus_M_001</strain>
        <tissue evidence="2">Leg muscle</tissue>
    </source>
</reference>
<keyword evidence="3" id="KW-1185">Reference proteome</keyword>
<organism evidence="2 3">
    <name type="scientific">Dryococelus australis</name>
    <dbReference type="NCBI Taxonomy" id="614101"/>
    <lineage>
        <taxon>Eukaryota</taxon>
        <taxon>Metazoa</taxon>
        <taxon>Ecdysozoa</taxon>
        <taxon>Arthropoda</taxon>
        <taxon>Hexapoda</taxon>
        <taxon>Insecta</taxon>
        <taxon>Pterygota</taxon>
        <taxon>Neoptera</taxon>
        <taxon>Polyneoptera</taxon>
        <taxon>Phasmatodea</taxon>
        <taxon>Verophasmatodea</taxon>
        <taxon>Anareolatae</taxon>
        <taxon>Phasmatidae</taxon>
        <taxon>Eurycanthinae</taxon>
        <taxon>Dryococelus</taxon>
    </lineage>
</organism>
<gene>
    <name evidence="2" type="ORF">PR048_024237</name>
</gene>
<proteinExistence type="predicted"/>
<dbReference type="Proteomes" id="UP001159363">
    <property type="component" value="Chromosome 9"/>
</dbReference>
<evidence type="ECO:0000256" key="1">
    <source>
        <dbReference type="SAM" id="MobiDB-lite"/>
    </source>
</evidence>
<accession>A0ABQ9GN05</accession>
<sequence>MKPTVSYTGIKNLKGQLRLLEAITLQETFQENYLVRTEQCRNASAGETGDPRENSLTSCIVRHDSHSRKSGSEAAMGKAAQVFTAGSSHAAPILADQQARPGDVRRGARQTHPRRSEGTLLWFFAYLPRAKVFSAILTLMSNTNGHNEGSPTCHLTSLNEYLGSEVVLANKDTIFTGCLPLNSLSSDFCPQRQKKILYNSLKVPFSPLNTAVLINGCNYSRAHYRLDDDVTVIFLRVYRVGDPSTHGGWCRMSTEERLSSCVKAGRPVVRRENCTSVKSLALSGDGHLMCEAVSPLSLLCLSASNAEECSRQTRASRLDFISHSEILRRRTGRPVNLATTGTLTGTGRPVNLATTGTLTGTGRPVNLATTGTLTGTGRPVNLATTGTLTGTGRPVNLATTGTLTGTGRPVNLATTGTLTDTGRLVNIATTEEKWFYVLPLNQKCYTWLVDSAKITTYACSGFSHVGIVPDDAAGRRVSSGICRFPRPCIPALFHTHLNSPSSVLYAYTRNRVWETGDPLENPLTSAIIPYDSHLRKTKSYPAGNKKPGSPWWQASSLTTTPLRHHS</sequence>